<dbReference type="PATRIC" id="fig|1121318.3.peg.156"/>
<organism evidence="3 4">
    <name type="scientific">Clostridium homopropionicum DSM 5847</name>
    <dbReference type="NCBI Taxonomy" id="1121318"/>
    <lineage>
        <taxon>Bacteria</taxon>
        <taxon>Bacillati</taxon>
        <taxon>Bacillota</taxon>
        <taxon>Clostridia</taxon>
        <taxon>Eubacteriales</taxon>
        <taxon>Clostridiaceae</taxon>
        <taxon>Clostridium</taxon>
    </lineage>
</organism>
<dbReference type="Pfam" id="PF01613">
    <property type="entry name" value="Flavin_Reduct"/>
    <property type="match status" value="1"/>
</dbReference>
<dbReference type="InterPro" id="IPR012349">
    <property type="entry name" value="Split_barrel_FMN-bd"/>
</dbReference>
<proteinExistence type="inferred from homology"/>
<keyword evidence="4" id="KW-1185">Reference proteome</keyword>
<dbReference type="STRING" id="36844.SAMN04488501_10564"/>
<dbReference type="InterPro" id="IPR002563">
    <property type="entry name" value="Flavin_Rdtase-like_dom"/>
</dbReference>
<gene>
    <name evidence="3" type="primary">flr_1</name>
    <name evidence="3" type="ORF">CLHOM_01570</name>
</gene>
<comment type="similarity">
    <text evidence="1">Belongs to the flavoredoxin family.</text>
</comment>
<dbReference type="SUPFAM" id="SSF50475">
    <property type="entry name" value="FMN-binding split barrel"/>
    <property type="match status" value="1"/>
</dbReference>
<dbReference type="Proteomes" id="UP000037043">
    <property type="component" value="Unassembled WGS sequence"/>
</dbReference>
<accession>A0A0L6ZET7</accession>
<dbReference type="InterPro" id="IPR052174">
    <property type="entry name" value="Flavoredoxin"/>
</dbReference>
<evidence type="ECO:0000313" key="3">
    <source>
        <dbReference type="EMBL" id="KOA21486.1"/>
    </source>
</evidence>
<dbReference type="GO" id="GO:0016646">
    <property type="term" value="F:oxidoreductase activity, acting on the CH-NH group of donors, NAD or NADP as acceptor"/>
    <property type="evidence" value="ECO:0007669"/>
    <property type="project" value="UniProtKB-ARBA"/>
</dbReference>
<name>A0A0L6ZET7_9CLOT</name>
<evidence type="ECO:0000256" key="1">
    <source>
        <dbReference type="ARBA" id="ARBA00038054"/>
    </source>
</evidence>
<dbReference type="PANTHER" id="PTHR43567">
    <property type="entry name" value="FLAVOREDOXIN-RELATED-RELATED"/>
    <property type="match status" value="1"/>
</dbReference>
<evidence type="ECO:0000259" key="2">
    <source>
        <dbReference type="Pfam" id="PF01613"/>
    </source>
</evidence>
<dbReference type="EMBL" id="LHUR01000005">
    <property type="protein sequence ID" value="KOA21486.1"/>
    <property type="molecule type" value="Genomic_DNA"/>
</dbReference>
<dbReference type="RefSeq" id="WP_052219761.1">
    <property type="nucleotide sequence ID" value="NZ_LHUR01000005.1"/>
</dbReference>
<dbReference type="GO" id="GO:0010181">
    <property type="term" value="F:FMN binding"/>
    <property type="evidence" value="ECO:0007669"/>
    <property type="project" value="InterPro"/>
</dbReference>
<reference evidence="4" key="1">
    <citation type="submission" date="2015-08" db="EMBL/GenBank/DDBJ databases">
        <title>Genome sequence of the strict anaerobe Clostridium homopropionicum LuHBu1 (DSM 5847T).</title>
        <authorList>
            <person name="Poehlein A."/>
            <person name="Beck M."/>
            <person name="Schiel-Bengelsdorf B."/>
            <person name="Bengelsdorf F.R."/>
            <person name="Daniel R."/>
            <person name="Duerre P."/>
        </authorList>
    </citation>
    <scope>NUCLEOTIDE SEQUENCE [LARGE SCALE GENOMIC DNA]</scope>
    <source>
        <strain evidence="4">DSM 5847</strain>
    </source>
</reference>
<feature type="domain" description="Flavin reductase like" evidence="2">
    <location>
        <begin position="21"/>
        <end position="164"/>
    </location>
</feature>
<protein>
    <submittedName>
        <fullName evidence="3">Flavoredoxin</fullName>
    </submittedName>
</protein>
<dbReference type="AlphaFoldDB" id="A0A0L6ZET7"/>
<evidence type="ECO:0000313" key="4">
    <source>
        <dbReference type="Proteomes" id="UP000037043"/>
    </source>
</evidence>
<sequence length="167" mass="19137">MAINFTENLDAMMQQLHKKGAFLTVKHGEKVNTMTISWGDIGYQWNKPIFTVLVRKSRYTHEFLEKNRNFTVSVPIDSEFEKALVFCGTKSGKDVDKIEKCQLNLEPGKSIDVPVIGNCGFVYECKGLYKQDLDLSLMDESIKKSSYPDEDIHTMYFGEIVACYKNK</sequence>
<dbReference type="PANTHER" id="PTHR43567:SF5">
    <property type="entry name" value="HYPOTHETICAL CYTOSOLIC PROTEIN"/>
    <property type="match status" value="1"/>
</dbReference>
<comment type="caution">
    <text evidence="3">The sequence shown here is derived from an EMBL/GenBank/DDBJ whole genome shotgun (WGS) entry which is preliminary data.</text>
</comment>
<dbReference type="Gene3D" id="2.30.110.10">
    <property type="entry name" value="Electron Transport, Fmn-binding Protein, Chain A"/>
    <property type="match status" value="1"/>
</dbReference>